<dbReference type="EMBL" id="VWOX01000003">
    <property type="protein sequence ID" value="KAA5545572.1"/>
    <property type="molecule type" value="Genomic_DNA"/>
</dbReference>
<evidence type="ECO:0000313" key="1">
    <source>
        <dbReference type="EMBL" id="KAA5545572.1"/>
    </source>
</evidence>
<dbReference type="Proteomes" id="UP000324479">
    <property type="component" value="Unassembled WGS sequence"/>
</dbReference>
<evidence type="ECO:0000313" key="2">
    <source>
        <dbReference type="Proteomes" id="UP000324479"/>
    </source>
</evidence>
<accession>A0A5M6DH34</accession>
<comment type="caution">
    <text evidence="1">The sequence shown here is derived from an EMBL/GenBank/DDBJ whole genome shotgun (WGS) entry which is preliminary data.</text>
</comment>
<evidence type="ECO:0008006" key="3">
    <source>
        <dbReference type="Google" id="ProtNLM"/>
    </source>
</evidence>
<organism evidence="1 2">
    <name type="scientific">Roseiconus nitratireducens</name>
    <dbReference type="NCBI Taxonomy" id="2605748"/>
    <lineage>
        <taxon>Bacteria</taxon>
        <taxon>Pseudomonadati</taxon>
        <taxon>Planctomycetota</taxon>
        <taxon>Planctomycetia</taxon>
        <taxon>Pirellulales</taxon>
        <taxon>Pirellulaceae</taxon>
        <taxon>Roseiconus</taxon>
    </lineage>
</organism>
<protein>
    <recommendedName>
        <fullName evidence="3">Cytochrome c domain-containing protein</fullName>
    </recommendedName>
</protein>
<name>A0A5M6DH34_9BACT</name>
<keyword evidence="2" id="KW-1185">Reference proteome</keyword>
<dbReference type="AlphaFoldDB" id="A0A5M6DH34"/>
<proteinExistence type="predicted"/>
<sequence length="422" mass="47309">MLLGNCAAQTASYELPPINYLDAKVQDPVAVLAERMAAGDVRLQHDATFGYLPSLLQALEVPTNSQTLVFSKTSLQLHRISPSRPRALYFNDDVYVGYCQRGDVLEIAATDPEQGAIFYTLSQAEDDEPRFVRDRGNCLACHANSRTQDVPGYVMRSVFPDRAGRPRLGSGTFTTDIRSEFQDRWGGWYVSGNHGSMRHMGNTIFEEDPPRIDREAGANAEDLEPFFRTDRYLEPTSDIVALMVLGHQTQMHNAIAAANYETRRAMHQSFEMNRLLDRPEGHLSDLALRRIDSAADKVVKQLLMCDEFTLSDPVAGSGGFAETFQARGQRDSRGRSLRDLDLETRLFKYPCSYLIHAPAFDALPDEVRNRILQRLVTILQGQGDSKDFDHLSPETRAAILEILVDTKPAIRQWVAAGKTSLR</sequence>
<reference evidence="1 2" key="1">
    <citation type="submission" date="2019-08" db="EMBL/GenBank/DDBJ databases">
        <authorList>
            <person name="Dhanesh K."/>
            <person name="Kumar G."/>
            <person name="Sasikala C."/>
            <person name="Venkata Ramana C."/>
        </authorList>
    </citation>
    <scope>NUCLEOTIDE SEQUENCE [LARGE SCALE GENOMIC DNA]</scope>
    <source>
        <strain evidence="1 2">JC645</strain>
    </source>
</reference>
<gene>
    <name evidence="1" type="ORF">FYK55_05910</name>
</gene>